<dbReference type="EMBL" id="KQ414744">
    <property type="protein sequence ID" value="KOC61923.1"/>
    <property type="molecule type" value="Genomic_DNA"/>
</dbReference>
<protein>
    <recommendedName>
        <fullName evidence="3">DUF4817 domain-containing protein</fullName>
    </recommendedName>
</protein>
<dbReference type="STRING" id="597456.A0A0L7QTF6"/>
<name>A0A0L7QTF6_9HYME</name>
<sequence>AAAEYYRQRFPNHRHPDRRVVSQRTEQRLSECGSFNSCHKSGGARRLGHNTNTRTVSRILHENKVHPYSILVFQALKEPNHLARLSFWDWLLQQHDNDNQFTSYILWTDESVFIYHREELPSLLTEILFIIQKLIFQHDGAPPHFSRNIRQQ</sequence>
<organism evidence="1 2">
    <name type="scientific">Habropoda laboriosa</name>
    <dbReference type="NCBI Taxonomy" id="597456"/>
    <lineage>
        <taxon>Eukaryota</taxon>
        <taxon>Metazoa</taxon>
        <taxon>Ecdysozoa</taxon>
        <taxon>Arthropoda</taxon>
        <taxon>Hexapoda</taxon>
        <taxon>Insecta</taxon>
        <taxon>Pterygota</taxon>
        <taxon>Neoptera</taxon>
        <taxon>Endopterygota</taxon>
        <taxon>Hymenoptera</taxon>
        <taxon>Apocrita</taxon>
        <taxon>Aculeata</taxon>
        <taxon>Apoidea</taxon>
        <taxon>Anthophila</taxon>
        <taxon>Apidae</taxon>
        <taxon>Habropoda</taxon>
    </lineage>
</organism>
<feature type="non-terminal residue" evidence="1">
    <location>
        <position position="1"/>
    </location>
</feature>
<dbReference type="PANTHER" id="PTHR47326:SF1">
    <property type="entry name" value="HTH PSQ-TYPE DOMAIN-CONTAINING PROTEIN"/>
    <property type="match status" value="1"/>
</dbReference>
<dbReference type="AlphaFoldDB" id="A0A0L7QTF6"/>
<accession>A0A0L7QTF6</accession>
<evidence type="ECO:0008006" key="3">
    <source>
        <dbReference type="Google" id="ProtNLM"/>
    </source>
</evidence>
<evidence type="ECO:0000313" key="2">
    <source>
        <dbReference type="Proteomes" id="UP000053825"/>
    </source>
</evidence>
<reference evidence="1 2" key="1">
    <citation type="submission" date="2015-07" db="EMBL/GenBank/DDBJ databases">
        <title>The genome of Habropoda laboriosa.</title>
        <authorList>
            <person name="Pan H."/>
            <person name="Kapheim K."/>
        </authorList>
    </citation>
    <scope>NUCLEOTIDE SEQUENCE [LARGE SCALE GENOMIC DNA]</scope>
    <source>
        <strain evidence="1">0110345459</strain>
    </source>
</reference>
<proteinExistence type="predicted"/>
<keyword evidence="2" id="KW-1185">Reference proteome</keyword>
<evidence type="ECO:0000313" key="1">
    <source>
        <dbReference type="EMBL" id="KOC61923.1"/>
    </source>
</evidence>
<dbReference type="PANTHER" id="PTHR47326">
    <property type="entry name" value="TRANSPOSABLE ELEMENT TC3 TRANSPOSASE-LIKE PROTEIN"/>
    <property type="match status" value="1"/>
</dbReference>
<dbReference type="Proteomes" id="UP000053825">
    <property type="component" value="Unassembled WGS sequence"/>
</dbReference>
<gene>
    <name evidence="1" type="ORF">WH47_05359</name>
</gene>